<evidence type="ECO:0000313" key="6">
    <source>
        <dbReference type="EMBL" id="KGD65861.1"/>
    </source>
</evidence>
<protein>
    <submittedName>
        <fullName evidence="6">Sensory box protein/response regulator</fullName>
    </submittedName>
</protein>
<evidence type="ECO:0000256" key="2">
    <source>
        <dbReference type="PROSITE-ProRule" id="PRU00169"/>
    </source>
</evidence>
<dbReference type="InterPro" id="IPR009875">
    <property type="entry name" value="PilZ_domain"/>
</dbReference>
<dbReference type="eggNOG" id="COG3437">
    <property type="taxonomic scope" value="Bacteria"/>
</dbReference>
<dbReference type="EMBL" id="ARXV01000003">
    <property type="protein sequence ID" value="KGD65861.1"/>
    <property type="molecule type" value="Genomic_DNA"/>
</dbReference>
<name>A0A095SMF9_9GAMM</name>
<dbReference type="InterPro" id="IPR011006">
    <property type="entry name" value="CheY-like_superfamily"/>
</dbReference>
<dbReference type="RefSeq" id="WP_035231084.1">
    <property type="nucleotide sequence ID" value="NZ_ARXV01000003.1"/>
</dbReference>
<sequence length="378" mass="42796">MKQNILVVDDHKENLIALEAILEGDGRNLVMAQSGNEALNLALKHDFALVLLDVQMPEMDGFEVAELMRKNKKTRSIPIIFVTAISKEQKYVFRGYECGAVDYLFKPIDQKILEAKVSVFLELDLQRRKLQQAVIQMKRLKDENERLLHALGEALVGADARGQITFCNEAACALINRDRDNLVGQDLSSLLFNDDAGKKRWEWKDNPLRLACEKGESWKNEHPLYAEDGNGLVSLALRANAITDDDGNFNGVVVVVRQAEDENDVRDSRKDHRRHPRKKLFREMVVFDRSTGGNVGRLMNLSPDGFKLFSRRDIEPGQRLHLGMVLPDQIAGVNTISFDAKSIWCENLDAPGEFQVGFQFVNLSGVTKQVIENLMDKY</sequence>
<comment type="caution">
    <text evidence="6">The sequence shown here is derived from an EMBL/GenBank/DDBJ whole genome shotgun (WGS) entry which is preliminary data.</text>
</comment>
<evidence type="ECO:0000256" key="1">
    <source>
        <dbReference type="ARBA" id="ARBA00022553"/>
    </source>
</evidence>
<dbReference type="Gene3D" id="2.40.10.220">
    <property type="entry name" value="predicted glycosyltransferase like domains"/>
    <property type="match status" value="1"/>
</dbReference>
<dbReference type="InterPro" id="IPR035965">
    <property type="entry name" value="PAS-like_dom_sf"/>
</dbReference>
<dbReference type="GO" id="GO:0000160">
    <property type="term" value="P:phosphorelay signal transduction system"/>
    <property type="evidence" value="ECO:0007669"/>
    <property type="project" value="InterPro"/>
</dbReference>
<dbReference type="Pfam" id="PF07238">
    <property type="entry name" value="PilZ"/>
    <property type="match status" value="1"/>
</dbReference>
<dbReference type="SMART" id="SM00091">
    <property type="entry name" value="PAS"/>
    <property type="match status" value="1"/>
</dbReference>
<dbReference type="PANTHER" id="PTHR44591">
    <property type="entry name" value="STRESS RESPONSE REGULATOR PROTEIN 1"/>
    <property type="match status" value="1"/>
</dbReference>
<dbReference type="InterPro" id="IPR001789">
    <property type="entry name" value="Sig_transdc_resp-reg_receiver"/>
</dbReference>
<dbReference type="PROSITE" id="PS50110">
    <property type="entry name" value="RESPONSE_REGULATORY"/>
    <property type="match status" value="1"/>
</dbReference>
<keyword evidence="7" id="KW-1185">Reference proteome</keyword>
<feature type="coiled-coil region" evidence="3">
    <location>
        <begin position="123"/>
        <end position="150"/>
    </location>
</feature>
<evidence type="ECO:0000256" key="3">
    <source>
        <dbReference type="SAM" id="Coils"/>
    </source>
</evidence>
<dbReference type="SUPFAM" id="SSF52172">
    <property type="entry name" value="CheY-like"/>
    <property type="match status" value="1"/>
</dbReference>
<evidence type="ECO:0000259" key="5">
    <source>
        <dbReference type="PROSITE" id="PS50112"/>
    </source>
</evidence>
<feature type="domain" description="Response regulatory" evidence="4">
    <location>
        <begin position="4"/>
        <end position="121"/>
    </location>
</feature>
<organism evidence="6 7">
    <name type="scientific">Alcanivorax nanhaiticus</name>
    <dbReference type="NCBI Taxonomy" id="1177154"/>
    <lineage>
        <taxon>Bacteria</taxon>
        <taxon>Pseudomonadati</taxon>
        <taxon>Pseudomonadota</taxon>
        <taxon>Gammaproteobacteria</taxon>
        <taxon>Oceanospirillales</taxon>
        <taxon>Alcanivoracaceae</taxon>
        <taxon>Alcanivorax</taxon>
    </lineage>
</organism>
<dbReference type="Pfam" id="PF00989">
    <property type="entry name" value="PAS"/>
    <property type="match status" value="1"/>
</dbReference>
<feature type="modified residue" description="4-aspartylphosphate" evidence="2">
    <location>
        <position position="53"/>
    </location>
</feature>
<dbReference type="PANTHER" id="PTHR44591:SF3">
    <property type="entry name" value="RESPONSE REGULATORY DOMAIN-CONTAINING PROTEIN"/>
    <property type="match status" value="1"/>
</dbReference>
<dbReference type="PATRIC" id="fig|1177154.3.peg.1101"/>
<evidence type="ECO:0000313" key="7">
    <source>
        <dbReference type="Proteomes" id="UP000029444"/>
    </source>
</evidence>
<dbReference type="InterPro" id="IPR013767">
    <property type="entry name" value="PAS_fold"/>
</dbReference>
<feature type="domain" description="PAS" evidence="5">
    <location>
        <begin position="140"/>
        <end position="195"/>
    </location>
</feature>
<dbReference type="SUPFAM" id="SSF55785">
    <property type="entry name" value="PYP-like sensor domain (PAS domain)"/>
    <property type="match status" value="1"/>
</dbReference>
<dbReference type="CDD" id="cd00130">
    <property type="entry name" value="PAS"/>
    <property type="match status" value="1"/>
</dbReference>
<dbReference type="Gene3D" id="3.40.50.2300">
    <property type="match status" value="1"/>
</dbReference>
<reference evidence="6 7" key="1">
    <citation type="submission" date="2012-09" db="EMBL/GenBank/DDBJ databases">
        <title>Genome Sequence of alkane-degrading Bacterium Alcanivorax sp. 19-m-6.</title>
        <authorList>
            <person name="Lai Q."/>
            <person name="Shao Z."/>
        </authorList>
    </citation>
    <scope>NUCLEOTIDE SEQUENCE [LARGE SCALE GENOMIC DNA]</scope>
    <source>
        <strain evidence="6 7">19-m-6</strain>
    </source>
</reference>
<accession>A0A095SMF9</accession>
<gene>
    <name evidence="6" type="ORF">Y5S_01085</name>
</gene>
<dbReference type="Proteomes" id="UP000029444">
    <property type="component" value="Unassembled WGS sequence"/>
</dbReference>
<dbReference type="Gene3D" id="3.30.450.20">
    <property type="entry name" value="PAS domain"/>
    <property type="match status" value="1"/>
</dbReference>
<keyword evidence="1 2" id="KW-0597">Phosphoprotein</keyword>
<dbReference type="GO" id="GO:0035438">
    <property type="term" value="F:cyclic-di-GMP binding"/>
    <property type="evidence" value="ECO:0007669"/>
    <property type="project" value="InterPro"/>
</dbReference>
<dbReference type="GO" id="GO:0006355">
    <property type="term" value="P:regulation of DNA-templated transcription"/>
    <property type="evidence" value="ECO:0007669"/>
    <property type="project" value="InterPro"/>
</dbReference>
<dbReference type="SMART" id="SM00448">
    <property type="entry name" value="REC"/>
    <property type="match status" value="1"/>
</dbReference>
<dbReference type="Pfam" id="PF00072">
    <property type="entry name" value="Response_reg"/>
    <property type="match status" value="1"/>
</dbReference>
<keyword evidence="3" id="KW-0175">Coiled coil</keyword>
<dbReference type="AlphaFoldDB" id="A0A095SMF9"/>
<evidence type="ECO:0000259" key="4">
    <source>
        <dbReference type="PROSITE" id="PS50110"/>
    </source>
</evidence>
<dbReference type="InterPro" id="IPR000014">
    <property type="entry name" value="PAS"/>
</dbReference>
<dbReference type="PROSITE" id="PS50112">
    <property type="entry name" value="PAS"/>
    <property type="match status" value="1"/>
</dbReference>
<dbReference type="OrthoDB" id="1931120at2"/>
<proteinExistence type="predicted"/>
<dbReference type="STRING" id="1177154.Y5S_01085"/>
<dbReference type="InterPro" id="IPR050595">
    <property type="entry name" value="Bact_response_regulator"/>
</dbReference>